<gene>
    <name evidence="1" type="ORF">EDC61_104156</name>
</gene>
<keyword evidence="2" id="KW-1185">Reference proteome</keyword>
<dbReference type="Proteomes" id="UP000295135">
    <property type="component" value="Unassembled WGS sequence"/>
</dbReference>
<dbReference type="EMBL" id="SLZY01000004">
    <property type="protein sequence ID" value="TCS72739.1"/>
    <property type="molecule type" value="Genomic_DNA"/>
</dbReference>
<evidence type="ECO:0000313" key="2">
    <source>
        <dbReference type="Proteomes" id="UP000295135"/>
    </source>
</evidence>
<reference evidence="1 2" key="1">
    <citation type="submission" date="2019-03" db="EMBL/GenBank/DDBJ databases">
        <title>Genomic Encyclopedia of Type Strains, Phase IV (KMG-IV): sequencing the most valuable type-strain genomes for metagenomic binning, comparative biology and taxonomic classification.</title>
        <authorList>
            <person name="Goeker M."/>
        </authorList>
    </citation>
    <scope>NUCLEOTIDE SEQUENCE [LARGE SCALE GENOMIC DNA]</scope>
    <source>
        <strain evidence="1 2">DSM 103923</strain>
    </source>
</reference>
<organism evidence="1 2">
    <name type="scientific">Sulfuritortus calidifontis</name>
    <dbReference type="NCBI Taxonomy" id="1914471"/>
    <lineage>
        <taxon>Bacteria</taxon>
        <taxon>Pseudomonadati</taxon>
        <taxon>Pseudomonadota</taxon>
        <taxon>Betaproteobacteria</taxon>
        <taxon>Nitrosomonadales</taxon>
        <taxon>Thiobacillaceae</taxon>
        <taxon>Sulfuritortus</taxon>
    </lineage>
</organism>
<dbReference type="RefSeq" id="WP_126462517.1">
    <property type="nucleotide sequence ID" value="NZ_AP018721.1"/>
</dbReference>
<dbReference type="AlphaFoldDB" id="A0A4R3JWY2"/>
<protein>
    <submittedName>
        <fullName evidence="1">Uncharacterized protein</fullName>
    </submittedName>
</protein>
<sequence length="130" mass="14515">MGIEFDKWLNNLPQLAVKFVGMQQLMSQPNPGPAAVQAWQELMAARDAALSEAEIEYRSIPENAPPYSYPWLDRFIRQARSIDASYPGSGAYLQPVARSFLDLARFKLASGAQGDWRSVVNDLESLVNNL</sequence>
<proteinExistence type="predicted"/>
<comment type="caution">
    <text evidence="1">The sequence shown here is derived from an EMBL/GenBank/DDBJ whole genome shotgun (WGS) entry which is preliminary data.</text>
</comment>
<evidence type="ECO:0000313" key="1">
    <source>
        <dbReference type="EMBL" id="TCS72739.1"/>
    </source>
</evidence>
<accession>A0A4R3JWY2</accession>
<name>A0A4R3JWY2_9PROT</name>